<evidence type="ECO:0000256" key="1">
    <source>
        <dbReference type="ARBA" id="ARBA00004141"/>
    </source>
</evidence>
<feature type="transmembrane region" description="Helical" evidence="6">
    <location>
        <begin position="193"/>
        <end position="213"/>
    </location>
</feature>
<feature type="transmembrane region" description="Helical" evidence="6">
    <location>
        <begin position="219"/>
        <end position="241"/>
    </location>
</feature>
<keyword evidence="4 6" id="KW-1133">Transmembrane helix</keyword>
<proteinExistence type="inferred from homology"/>
<name>A0A543DL15_9PSEU</name>
<feature type="transmembrane region" description="Helical" evidence="6">
    <location>
        <begin position="161"/>
        <end position="181"/>
    </location>
</feature>
<dbReference type="InterPro" id="IPR000620">
    <property type="entry name" value="EamA_dom"/>
</dbReference>
<feature type="transmembrane region" description="Helical" evidence="6">
    <location>
        <begin position="274"/>
        <end position="292"/>
    </location>
</feature>
<gene>
    <name evidence="8" type="ORF">FB558_5800</name>
</gene>
<comment type="similarity">
    <text evidence="2">Belongs to the EamA transporter family.</text>
</comment>
<evidence type="ECO:0000256" key="3">
    <source>
        <dbReference type="ARBA" id="ARBA00022692"/>
    </source>
</evidence>
<feature type="transmembrane region" description="Helical" evidence="6">
    <location>
        <begin position="102"/>
        <end position="123"/>
    </location>
</feature>
<dbReference type="InterPro" id="IPR006311">
    <property type="entry name" value="TAT_signal"/>
</dbReference>
<evidence type="ECO:0000256" key="5">
    <source>
        <dbReference type="ARBA" id="ARBA00023136"/>
    </source>
</evidence>
<dbReference type="OrthoDB" id="9784288at2"/>
<protein>
    <submittedName>
        <fullName evidence="8">EamA-like transporter family protein</fullName>
    </submittedName>
</protein>
<evidence type="ECO:0000313" key="8">
    <source>
        <dbReference type="EMBL" id="TQM10019.1"/>
    </source>
</evidence>
<evidence type="ECO:0000259" key="7">
    <source>
        <dbReference type="Pfam" id="PF00892"/>
    </source>
</evidence>
<accession>A0A543DL15</accession>
<comment type="subcellular location">
    <subcellularLocation>
        <location evidence="1">Membrane</location>
        <topology evidence="1">Multi-pass membrane protein</topology>
    </subcellularLocation>
</comment>
<organism evidence="8 9">
    <name type="scientific">Pseudonocardia kunmingensis</name>
    <dbReference type="NCBI Taxonomy" id="630975"/>
    <lineage>
        <taxon>Bacteria</taxon>
        <taxon>Bacillati</taxon>
        <taxon>Actinomycetota</taxon>
        <taxon>Actinomycetes</taxon>
        <taxon>Pseudonocardiales</taxon>
        <taxon>Pseudonocardiaceae</taxon>
        <taxon>Pseudonocardia</taxon>
    </lineage>
</organism>
<keyword evidence="9" id="KW-1185">Reference proteome</keyword>
<dbReference type="Pfam" id="PF00892">
    <property type="entry name" value="EamA"/>
    <property type="match status" value="2"/>
</dbReference>
<evidence type="ECO:0000256" key="4">
    <source>
        <dbReference type="ARBA" id="ARBA00022989"/>
    </source>
</evidence>
<feature type="transmembrane region" description="Helical" evidence="6">
    <location>
        <begin position="45"/>
        <end position="63"/>
    </location>
</feature>
<dbReference type="AlphaFoldDB" id="A0A543DL15"/>
<sequence length="311" mass="31335">MTSESSASRRAAVTGSALGAVGVLGFSMSMPATRAAVADLDPWLVAFGRSVGAGLLAVLYLRLRRAPRPSAAQCRRLAVVAAGVVVGFPLFTSLALTATTAAHGGVVVAVLPALTAVFAVLRARERPPALFWLAGGAGLAVVVAFTVVSGSATGALEAADVFLLAAVVLCALGYAEGGAVAREIGGANTICSALVLSLPVTVTITALVAVQAPPHAGPVAWTGFAYLTLVSMFLAFFAWYAGLARGGIARVGQIQLVQPLLTLGWAALLLGETVTVSAIGVALAVLLCVVLTQRTRSIGIRSAPGRAVRVG</sequence>
<dbReference type="PANTHER" id="PTHR32322">
    <property type="entry name" value="INNER MEMBRANE TRANSPORTER"/>
    <property type="match status" value="1"/>
</dbReference>
<evidence type="ECO:0000256" key="2">
    <source>
        <dbReference type="ARBA" id="ARBA00007362"/>
    </source>
</evidence>
<dbReference type="InterPro" id="IPR050638">
    <property type="entry name" value="AA-Vitamin_Transporters"/>
</dbReference>
<feature type="domain" description="EamA" evidence="7">
    <location>
        <begin position="162"/>
        <end position="291"/>
    </location>
</feature>
<dbReference type="SUPFAM" id="SSF103481">
    <property type="entry name" value="Multidrug resistance efflux transporter EmrE"/>
    <property type="match status" value="2"/>
</dbReference>
<dbReference type="InterPro" id="IPR037185">
    <property type="entry name" value="EmrE-like"/>
</dbReference>
<dbReference type="RefSeq" id="WP_142058557.1">
    <property type="nucleotide sequence ID" value="NZ_VFPA01000003.1"/>
</dbReference>
<keyword evidence="3 6" id="KW-0812">Transmembrane</keyword>
<evidence type="ECO:0000313" key="9">
    <source>
        <dbReference type="Proteomes" id="UP000315677"/>
    </source>
</evidence>
<evidence type="ECO:0000256" key="6">
    <source>
        <dbReference type="SAM" id="Phobius"/>
    </source>
</evidence>
<comment type="caution">
    <text evidence="8">The sequence shown here is derived from an EMBL/GenBank/DDBJ whole genome shotgun (WGS) entry which is preliminary data.</text>
</comment>
<keyword evidence="5 6" id="KW-0472">Membrane</keyword>
<feature type="transmembrane region" description="Helical" evidence="6">
    <location>
        <begin position="248"/>
        <end position="268"/>
    </location>
</feature>
<dbReference type="GO" id="GO:0016020">
    <property type="term" value="C:membrane"/>
    <property type="evidence" value="ECO:0007669"/>
    <property type="project" value="UniProtKB-SubCell"/>
</dbReference>
<dbReference type="Proteomes" id="UP000315677">
    <property type="component" value="Unassembled WGS sequence"/>
</dbReference>
<dbReference type="EMBL" id="VFPA01000003">
    <property type="protein sequence ID" value="TQM10019.1"/>
    <property type="molecule type" value="Genomic_DNA"/>
</dbReference>
<reference evidence="8 9" key="1">
    <citation type="submission" date="2019-06" db="EMBL/GenBank/DDBJ databases">
        <title>Sequencing the genomes of 1000 actinobacteria strains.</title>
        <authorList>
            <person name="Klenk H.-P."/>
        </authorList>
    </citation>
    <scope>NUCLEOTIDE SEQUENCE [LARGE SCALE GENOMIC DNA]</scope>
    <source>
        <strain evidence="8 9">DSM 45301</strain>
    </source>
</reference>
<feature type="transmembrane region" description="Helical" evidence="6">
    <location>
        <begin position="130"/>
        <end position="149"/>
    </location>
</feature>
<feature type="domain" description="EamA" evidence="7">
    <location>
        <begin position="15"/>
        <end position="143"/>
    </location>
</feature>
<dbReference type="PROSITE" id="PS51318">
    <property type="entry name" value="TAT"/>
    <property type="match status" value="1"/>
</dbReference>
<feature type="transmembrane region" description="Helical" evidence="6">
    <location>
        <begin position="75"/>
        <end position="96"/>
    </location>
</feature>
<dbReference type="PANTHER" id="PTHR32322:SF2">
    <property type="entry name" value="EAMA DOMAIN-CONTAINING PROTEIN"/>
    <property type="match status" value="1"/>
</dbReference>